<dbReference type="NCBIfam" id="NF005141">
    <property type="entry name" value="PRK06590.1"/>
    <property type="match status" value="1"/>
</dbReference>
<evidence type="ECO:0000256" key="4">
    <source>
        <dbReference type="ARBA" id="ARBA00023136"/>
    </source>
</evidence>
<dbReference type="InterPro" id="IPR001750">
    <property type="entry name" value="ND/Mrp_TM"/>
</dbReference>
<dbReference type="InterPro" id="IPR003945">
    <property type="entry name" value="NU5C-like"/>
</dbReference>
<protein>
    <submittedName>
        <fullName evidence="9">NADH-quinone oxidoreductase subunit L</fullName>
    </submittedName>
</protein>
<dbReference type="GO" id="GO:0015990">
    <property type="term" value="P:electron transport coupled proton transport"/>
    <property type="evidence" value="ECO:0007669"/>
    <property type="project" value="TreeGrafter"/>
</dbReference>
<keyword evidence="3 6" id="KW-1133">Transmembrane helix</keyword>
<feature type="transmembrane region" description="Helical" evidence="6">
    <location>
        <begin position="485"/>
        <end position="510"/>
    </location>
</feature>
<proteinExistence type="predicted"/>
<comment type="subcellular location">
    <subcellularLocation>
        <location evidence="1">Endomembrane system</location>
        <topology evidence="1">Multi-pass membrane protein</topology>
    </subcellularLocation>
    <subcellularLocation>
        <location evidence="5">Membrane</location>
        <topology evidence="5">Multi-pass membrane protein</topology>
    </subcellularLocation>
</comment>
<dbReference type="PANTHER" id="PTHR42829:SF2">
    <property type="entry name" value="NADH-UBIQUINONE OXIDOREDUCTASE CHAIN 5"/>
    <property type="match status" value="1"/>
</dbReference>
<keyword evidence="4 6" id="KW-0472">Membrane</keyword>
<dbReference type="GO" id="GO:0003954">
    <property type="term" value="F:NADH dehydrogenase activity"/>
    <property type="evidence" value="ECO:0007669"/>
    <property type="project" value="TreeGrafter"/>
</dbReference>
<feature type="transmembrane region" description="Helical" evidence="6">
    <location>
        <begin position="227"/>
        <end position="243"/>
    </location>
</feature>
<evidence type="ECO:0000313" key="10">
    <source>
        <dbReference type="Proteomes" id="UP000306236"/>
    </source>
</evidence>
<feature type="transmembrane region" description="Helical" evidence="6">
    <location>
        <begin position="126"/>
        <end position="143"/>
    </location>
</feature>
<evidence type="ECO:0000256" key="2">
    <source>
        <dbReference type="ARBA" id="ARBA00022692"/>
    </source>
</evidence>
<feature type="transmembrane region" description="Helical" evidence="6">
    <location>
        <begin position="354"/>
        <end position="371"/>
    </location>
</feature>
<dbReference type="PANTHER" id="PTHR42829">
    <property type="entry name" value="NADH-UBIQUINONE OXIDOREDUCTASE CHAIN 5"/>
    <property type="match status" value="1"/>
</dbReference>
<dbReference type="GO" id="GO:0008137">
    <property type="term" value="F:NADH dehydrogenase (ubiquinone) activity"/>
    <property type="evidence" value="ECO:0007669"/>
    <property type="project" value="InterPro"/>
</dbReference>
<feature type="transmembrane region" description="Helical" evidence="6">
    <location>
        <begin position="94"/>
        <end position="114"/>
    </location>
</feature>
<feature type="transmembrane region" description="Helical" evidence="6">
    <location>
        <begin position="430"/>
        <end position="451"/>
    </location>
</feature>
<organism evidence="9 10">
    <name type="scientific">Lampropedia aestuarii</name>
    <dbReference type="NCBI Taxonomy" id="2562762"/>
    <lineage>
        <taxon>Bacteria</taxon>
        <taxon>Pseudomonadati</taxon>
        <taxon>Pseudomonadota</taxon>
        <taxon>Betaproteobacteria</taxon>
        <taxon>Burkholderiales</taxon>
        <taxon>Comamonadaceae</taxon>
        <taxon>Lampropedia</taxon>
    </lineage>
</organism>
<dbReference type="GO" id="GO:0016020">
    <property type="term" value="C:membrane"/>
    <property type="evidence" value="ECO:0007669"/>
    <property type="project" value="UniProtKB-SubCell"/>
</dbReference>
<feature type="transmembrane region" description="Helical" evidence="6">
    <location>
        <begin position="392"/>
        <end position="410"/>
    </location>
</feature>
<feature type="transmembrane region" description="Helical" evidence="6">
    <location>
        <begin position="149"/>
        <end position="168"/>
    </location>
</feature>
<keyword evidence="10" id="KW-1185">Reference proteome</keyword>
<evidence type="ECO:0000256" key="1">
    <source>
        <dbReference type="ARBA" id="ARBA00004127"/>
    </source>
</evidence>
<accession>A0A4S5BV82</accession>
<evidence type="ECO:0000256" key="3">
    <source>
        <dbReference type="ARBA" id="ARBA00022989"/>
    </source>
</evidence>
<dbReference type="AlphaFoldDB" id="A0A4S5BV82"/>
<feature type="transmembrane region" description="Helical" evidence="6">
    <location>
        <begin position="6"/>
        <end position="28"/>
    </location>
</feature>
<feature type="transmembrane region" description="Helical" evidence="6">
    <location>
        <begin position="294"/>
        <end position="315"/>
    </location>
</feature>
<evidence type="ECO:0000259" key="8">
    <source>
        <dbReference type="Pfam" id="PF00662"/>
    </source>
</evidence>
<feature type="transmembrane region" description="Helical" evidence="6">
    <location>
        <begin position="646"/>
        <end position="667"/>
    </location>
</feature>
<dbReference type="Gene3D" id="1.20.5.2700">
    <property type="match status" value="1"/>
</dbReference>
<evidence type="ECO:0000256" key="5">
    <source>
        <dbReference type="RuleBase" id="RU000320"/>
    </source>
</evidence>
<reference evidence="9 10" key="1">
    <citation type="submission" date="2019-04" db="EMBL/GenBank/DDBJ databases">
        <title>Lampropedia sp YIM MLB12 draf genome.</title>
        <authorList>
            <person name="Wang Y.-X."/>
        </authorList>
    </citation>
    <scope>NUCLEOTIDE SEQUENCE [LARGE SCALE GENOMIC DNA]</scope>
    <source>
        <strain evidence="9 10">YIM MLB12</strain>
    </source>
</reference>
<dbReference type="Proteomes" id="UP000306236">
    <property type="component" value="Unassembled WGS sequence"/>
</dbReference>
<dbReference type="OrthoDB" id="9811798at2"/>
<dbReference type="RefSeq" id="WP_136404678.1">
    <property type="nucleotide sequence ID" value="NZ_SSWX01000001.1"/>
</dbReference>
<dbReference type="InterPro" id="IPR018393">
    <property type="entry name" value="NADHpl_OxRdtase_5_subgr"/>
</dbReference>
<dbReference type="PRINTS" id="PR01435">
    <property type="entry name" value="NPOXDRDTASE5"/>
</dbReference>
<feature type="transmembrane region" description="Helical" evidence="6">
    <location>
        <begin position="189"/>
        <end position="207"/>
    </location>
</feature>
<feature type="domain" description="NADH:quinone oxidoreductase/Mrp antiporter transmembrane" evidence="7">
    <location>
        <begin position="143"/>
        <end position="430"/>
    </location>
</feature>
<dbReference type="GO" id="GO:0042773">
    <property type="term" value="P:ATP synthesis coupled electron transport"/>
    <property type="evidence" value="ECO:0007669"/>
    <property type="project" value="InterPro"/>
</dbReference>
<dbReference type="Pfam" id="PF00662">
    <property type="entry name" value="Proton_antipo_N"/>
    <property type="match status" value="1"/>
</dbReference>
<dbReference type="InterPro" id="IPR001516">
    <property type="entry name" value="Proton_antipo_N"/>
</dbReference>
<feature type="transmembrane region" description="Helical" evidence="6">
    <location>
        <begin position="264"/>
        <end position="282"/>
    </location>
</feature>
<evidence type="ECO:0000256" key="6">
    <source>
        <dbReference type="SAM" id="Phobius"/>
    </source>
</evidence>
<dbReference type="Pfam" id="PF00361">
    <property type="entry name" value="Proton_antipo_M"/>
    <property type="match status" value="1"/>
</dbReference>
<feature type="transmembrane region" description="Helical" evidence="6">
    <location>
        <begin position="322"/>
        <end position="342"/>
    </location>
</feature>
<keyword evidence="2 5" id="KW-0812">Transmembrane</keyword>
<sequence>MTPTLSASTLIWVPMAPLIGSAIVGIFGTKMGGNKLGRKASHSITIAGVFIALMISLMTLWKVLNGAPVFNETLYQWAVLGNLVMEVGFQIDSLSAMMMVVVTFVSLMVHIYTIGYMHEDEGYNRFFSYISLFTFSMLMLVMSNNMLQLFFGWEAVGLVSYLLIGFWYTKSTAVFANLKAFLVNRVGDFGFILGIGLLVASTNTFSYSELFAQKDQLIGQVVPGTDWSLLTAALICLFIGAMGKSAQFPLHVWLPDSMEGPTPISALIHAATMVTAGIFMVARFSPLYELSDTALNFIMIIGAITAFFMGLLGLIQNDIKRVVAYSTLSQLGYMTVALGASAYNVAVFHLMTHAFFKALLFLGAGSVIMGVHHNQDMRYMGGLRKYMPITHWTSLIGSLALIGTPLFAGFYSKDAIIAAVHSSNLWAADIAYWAVLSGVFITAFYSFRMYFLVFWGPERYDQDPHAHEHHHDDHGHDSKPHESPWVVTVPLMLLAIPSIAAGYLVIGFLFGEFFDGVTFADVNGHPAMAVLREEFTSVMGMTMHAIWTAPFWLALAGVLAAWYCYLINPALPAAVQRTLSPINKLLEEKYYMDKLWINVFAGGFMKLGKVFWKVGDQKIIDGTVVNGSWRMVGWLSGIVRKFQSGFIYYYALVMILGVFALMTYFVWRNY</sequence>
<evidence type="ECO:0000313" key="9">
    <source>
        <dbReference type="EMBL" id="THJ36419.1"/>
    </source>
</evidence>
<feature type="transmembrane region" description="Helical" evidence="6">
    <location>
        <begin position="545"/>
        <end position="567"/>
    </location>
</feature>
<dbReference type="GO" id="GO:0012505">
    <property type="term" value="C:endomembrane system"/>
    <property type="evidence" value="ECO:0007669"/>
    <property type="project" value="UniProtKB-SubCell"/>
</dbReference>
<comment type="caution">
    <text evidence="9">The sequence shown here is derived from an EMBL/GenBank/DDBJ whole genome shotgun (WGS) entry which is preliminary data.</text>
</comment>
<feature type="domain" description="NADH-Ubiquinone oxidoreductase (complex I) chain 5 N-terminal" evidence="8">
    <location>
        <begin position="77"/>
        <end position="127"/>
    </location>
</feature>
<feature type="transmembrane region" description="Helical" evidence="6">
    <location>
        <begin position="40"/>
        <end position="61"/>
    </location>
</feature>
<dbReference type="PRINTS" id="PR01434">
    <property type="entry name" value="NADHDHGNASE5"/>
</dbReference>
<gene>
    <name evidence="9" type="primary">nuoL</name>
    <name evidence="9" type="ORF">E8K88_00470</name>
</gene>
<name>A0A4S5BV82_9BURK</name>
<dbReference type="EMBL" id="SSWX01000001">
    <property type="protein sequence ID" value="THJ36419.1"/>
    <property type="molecule type" value="Genomic_DNA"/>
</dbReference>
<evidence type="ECO:0000259" key="7">
    <source>
        <dbReference type="Pfam" id="PF00361"/>
    </source>
</evidence>
<dbReference type="NCBIfam" id="TIGR01974">
    <property type="entry name" value="NDH_I_L"/>
    <property type="match status" value="1"/>
</dbReference>